<organism evidence="1 2">
    <name type="scientific">Chlorogloeopsis fritschii PCC 6912</name>
    <dbReference type="NCBI Taxonomy" id="211165"/>
    <lineage>
        <taxon>Bacteria</taxon>
        <taxon>Bacillati</taxon>
        <taxon>Cyanobacteriota</taxon>
        <taxon>Cyanophyceae</taxon>
        <taxon>Nostocales</taxon>
        <taxon>Chlorogloeopsidaceae</taxon>
        <taxon>Chlorogloeopsis</taxon>
    </lineage>
</organism>
<dbReference type="Proteomes" id="UP000268857">
    <property type="component" value="Unassembled WGS sequence"/>
</dbReference>
<name>A0A433N582_CHLFR</name>
<gene>
    <name evidence="1" type="ORF">PCC6912_43350</name>
</gene>
<dbReference type="EMBL" id="RSCJ01000020">
    <property type="protein sequence ID" value="RUR76547.1"/>
    <property type="molecule type" value="Genomic_DNA"/>
</dbReference>
<dbReference type="SUPFAM" id="SSF103511">
    <property type="entry name" value="Chlorophyll a-b binding protein"/>
    <property type="match status" value="1"/>
</dbReference>
<accession>A0A433N582</accession>
<dbReference type="STRING" id="211165.GCA_000317285_05535"/>
<reference evidence="1 2" key="1">
    <citation type="journal article" date="2019" name="Genome Biol. Evol.">
        <title>Day and night: Metabolic profiles and evolutionary relationships of six axenic non-marine cyanobacteria.</title>
        <authorList>
            <person name="Will S.E."/>
            <person name="Henke P."/>
            <person name="Boedeker C."/>
            <person name="Huang S."/>
            <person name="Brinkmann H."/>
            <person name="Rohde M."/>
            <person name="Jarek M."/>
            <person name="Friedl T."/>
            <person name="Seufert S."/>
            <person name="Schumacher M."/>
            <person name="Overmann J."/>
            <person name="Neumann-Schaal M."/>
            <person name="Petersen J."/>
        </authorList>
    </citation>
    <scope>NUCLEOTIDE SEQUENCE [LARGE SCALE GENOMIC DNA]</scope>
    <source>
        <strain evidence="1 2">PCC 6912</strain>
    </source>
</reference>
<dbReference type="AlphaFoldDB" id="A0A433N582"/>
<keyword evidence="2" id="KW-1185">Reference proteome</keyword>
<evidence type="ECO:0000313" key="1">
    <source>
        <dbReference type="EMBL" id="RUR76547.1"/>
    </source>
</evidence>
<evidence type="ECO:0000313" key="2">
    <source>
        <dbReference type="Proteomes" id="UP000268857"/>
    </source>
</evidence>
<sequence length="84" mass="9540">MGYGYYQSMTPMLRFVEGTLTMKTGYSTDLQPVAQAHNTLNRNAFIFGWTPQAELWNGRLAMLGLTTYLIWNLASSNVVHDLLH</sequence>
<proteinExistence type="predicted"/>
<comment type="caution">
    <text evidence="1">The sequence shown here is derived from an EMBL/GenBank/DDBJ whole genome shotgun (WGS) entry which is preliminary data.</text>
</comment>
<protein>
    <submittedName>
        <fullName evidence="1">Uncharacterized protein</fullName>
    </submittedName>
</protein>